<protein>
    <submittedName>
        <fullName evidence="2">Uncharacterized protein</fullName>
    </submittedName>
</protein>
<evidence type="ECO:0000313" key="2">
    <source>
        <dbReference type="EMBL" id="ERL06902.1"/>
    </source>
</evidence>
<proteinExistence type="predicted"/>
<organism evidence="2 3">
    <name type="scientific">Olsenella profusa F0195</name>
    <dbReference type="NCBI Taxonomy" id="1125712"/>
    <lineage>
        <taxon>Bacteria</taxon>
        <taxon>Bacillati</taxon>
        <taxon>Actinomycetota</taxon>
        <taxon>Coriobacteriia</taxon>
        <taxon>Coriobacteriales</taxon>
        <taxon>Atopobiaceae</taxon>
        <taxon>Olsenella</taxon>
    </lineage>
</organism>
<comment type="caution">
    <text evidence="2">The sequence shown here is derived from an EMBL/GenBank/DDBJ whole genome shotgun (WGS) entry which is preliminary data.</text>
</comment>
<evidence type="ECO:0000256" key="1">
    <source>
        <dbReference type="SAM" id="MobiDB-lite"/>
    </source>
</evidence>
<sequence>MRGRYRRRGQERPARQTGGPVAFSLRFPHTRTLVVGSATCSVESFFLAGEHELFAI</sequence>
<accession>U2UUV7</accession>
<feature type="region of interest" description="Disordered" evidence="1">
    <location>
        <begin position="1"/>
        <end position="21"/>
    </location>
</feature>
<dbReference type="Proteomes" id="UP000016638">
    <property type="component" value="Unassembled WGS sequence"/>
</dbReference>
<keyword evidence="3" id="KW-1185">Reference proteome</keyword>
<reference evidence="2 3" key="1">
    <citation type="submission" date="2013-08" db="EMBL/GenBank/DDBJ databases">
        <authorList>
            <person name="Durkin A.S."/>
            <person name="Haft D.R."/>
            <person name="McCorrison J."/>
            <person name="Torralba M."/>
            <person name="Gillis M."/>
            <person name="Haft D.H."/>
            <person name="Methe B."/>
            <person name="Sutton G."/>
            <person name="Nelson K.E."/>
        </authorList>
    </citation>
    <scope>NUCLEOTIDE SEQUENCE [LARGE SCALE GENOMIC DNA]</scope>
    <source>
        <strain evidence="2 3">F0195</strain>
    </source>
</reference>
<gene>
    <name evidence="2" type="ORF">HMPREF1316_0948</name>
</gene>
<dbReference type="EMBL" id="AWEZ01000061">
    <property type="protein sequence ID" value="ERL06902.1"/>
    <property type="molecule type" value="Genomic_DNA"/>
</dbReference>
<name>U2UUV7_9ACTN</name>
<dbReference type="AlphaFoldDB" id="U2UUV7"/>
<evidence type="ECO:0000313" key="3">
    <source>
        <dbReference type="Proteomes" id="UP000016638"/>
    </source>
</evidence>